<protein>
    <submittedName>
        <fullName evidence="2">Uncharacterized protein</fullName>
    </submittedName>
</protein>
<proteinExistence type="predicted"/>
<organism evidence="3">
    <name type="scientific">Acromyrmex echinatior</name>
    <name type="common">Panamanian leafcutter ant</name>
    <name type="synonym">Acromyrmex octospinosus echinatior</name>
    <dbReference type="NCBI Taxonomy" id="103372"/>
    <lineage>
        <taxon>Eukaryota</taxon>
        <taxon>Metazoa</taxon>
        <taxon>Ecdysozoa</taxon>
        <taxon>Arthropoda</taxon>
        <taxon>Hexapoda</taxon>
        <taxon>Insecta</taxon>
        <taxon>Pterygota</taxon>
        <taxon>Neoptera</taxon>
        <taxon>Endopterygota</taxon>
        <taxon>Hymenoptera</taxon>
        <taxon>Apocrita</taxon>
        <taxon>Aculeata</taxon>
        <taxon>Formicoidea</taxon>
        <taxon>Formicidae</taxon>
        <taxon>Myrmicinae</taxon>
        <taxon>Acromyrmex</taxon>
    </lineage>
</organism>
<dbReference type="InParanoid" id="F4X2J4"/>
<evidence type="ECO:0000313" key="2">
    <source>
        <dbReference type="EMBL" id="EGI59319.1"/>
    </source>
</evidence>
<feature type="compositionally biased region" description="Polar residues" evidence="1">
    <location>
        <begin position="260"/>
        <end position="272"/>
    </location>
</feature>
<evidence type="ECO:0000313" key="3">
    <source>
        <dbReference type="Proteomes" id="UP000007755"/>
    </source>
</evidence>
<reference evidence="2" key="1">
    <citation type="submission" date="2011-02" db="EMBL/GenBank/DDBJ databases">
        <title>The genome of the leaf-cutting ant Acromyrmex echinatior suggests key adaptations to social evolution and fungus farming.</title>
        <authorList>
            <person name="Nygaard S."/>
            <person name="Zhang G."/>
        </authorList>
    </citation>
    <scope>NUCLEOTIDE SEQUENCE</scope>
</reference>
<dbReference type="Proteomes" id="UP000007755">
    <property type="component" value="Unassembled WGS sequence"/>
</dbReference>
<keyword evidence="3" id="KW-1185">Reference proteome</keyword>
<dbReference type="EMBL" id="GL888584">
    <property type="protein sequence ID" value="EGI59319.1"/>
    <property type="molecule type" value="Genomic_DNA"/>
</dbReference>
<name>F4X2J4_ACREC</name>
<feature type="region of interest" description="Disordered" evidence="1">
    <location>
        <begin position="219"/>
        <end position="279"/>
    </location>
</feature>
<dbReference type="AlphaFoldDB" id="F4X2J4"/>
<evidence type="ECO:0000256" key="1">
    <source>
        <dbReference type="SAM" id="MobiDB-lite"/>
    </source>
</evidence>
<gene>
    <name evidence="2" type="ORF">G5I_12524</name>
</gene>
<accession>F4X2J4</accession>
<sequence>MARLEKSDGKGEGHYRKRALPLYYAMSRTRANICSVCSNILPPSNPHFSAVSGSLCLAYLPVWHRPTTATLGWLKWTPLRETIYMAVVAQHSWISRRDFTPVGAVESAGRREETVNKSPRVGSQGLSGCWFGSIALVCFTIQRRSATLFKYSGCTASSWECDREESYGMLDEEFATTPSYGLQQLNGILRSCLKIIERTLQRLVTLCIYAKRLPRENRGGRNLFPREQQETLNAETHKQFSRLPRRSGGEFRKLGVWESQGRSMSDKNSGSQKRGELVG</sequence>